<sequence>MHFLSILGLAAVAVGQLTSSSLEKHVDSVTLSKSFNPVKEAYWTGYPHHRRTPFAVSPDGKSAYLAYLDSSETGVHVQPIDPTTFAATGDLVTISGGKEAGGLVAHNDGFAILTNEALSGVTDAVAVLYRYTNGKQTFKTYLGGPDVDQGQAMMSPDMNGDLVFSEKAGYYAAYIVVTAYQGDATGHFGDAIRYIDTTGKLTNIAGASSSWGCSHNTGIAFEAADEAPFASLCAEDQGAIWLNTKTQGMTNDGVKVSNEHVINGGANEAMGGMSGSYSVLARFIGADSYIFSWVSRGAKDLTANEWMGSGYTTSKNRTNNRNVAIALFSDKNTLVGDQATSTVGAADGDSQVNWMTSGANDCSNAHAAAFDSSKALVTWEEISNPICDFDAMGCKGTFAGTKFQMVGSDGKKVGEAVSADDTYVAGDMVTMSDGRICWPYVSMDWKLDGPVTGSPVSKMSFACMSGGSGSGGSASAAPASSAAASTAAPVASSAPAVSSTEAVDAVATSAGSADPTFASGAAPEPIFSTISGSALPSSSAPAASVPAVVSSSKPASVPAETPAAAASSFSAPAGAPEPSFVTISADPVASAPAGTGLPVETIPDAPATSAASADPVATQAPSSAGASKTKTRKHRTKTRKGPKPTGGAGKPSGAGCVNRTTIHTVYVTRR</sequence>
<protein>
    <submittedName>
        <fullName evidence="3">Uncharacterized protein</fullName>
    </submittedName>
</protein>
<name>A0AAD9YQ95_COLKA</name>
<keyword evidence="4" id="KW-1185">Reference proteome</keyword>
<evidence type="ECO:0000313" key="4">
    <source>
        <dbReference type="Proteomes" id="UP001281614"/>
    </source>
</evidence>
<evidence type="ECO:0000256" key="1">
    <source>
        <dbReference type="SAM" id="MobiDB-lite"/>
    </source>
</evidence>
<organism evidence="3 4">
    <name type="scientific">Colletotrichum kahawae</name>
    <name type="common">Coffee berry disease fungus</name>
    <dbReference type="NCBI Taxonomy" id="34407"/>
    <lineage>
        <taxon>Eukaryota</taxon>
        <taxon>Fungi</taxon>
        <taxon>Dikarya</taxon>
        <taxon>Ascomycota</taxon>
        <taxon>Pezizomycotina</taxon>
        <taxon>Sordariomycetes</taxon>
        <taxon>Hypocreomycetidae</taxon>
        <taxon>Glomerellales</taxon>
        <taxon>Glomerellaceae</taxon>
        <taxon>Colletotrichum</taxon>
        <taxon>Colletotrichum gloeosporioides species complex</taxon>
    </lineage>
</organism>
<dbReference type="EMBL" id="VYYT01000034">
    <property type="protein sequence ID" value="KAK2775778.1"/>
    <property type="molecule type" value="Genomic_DNA"/>
</dbReference>
<comment type="caution">
    <text evidence="3">The sequence shown here is derived from an EMBL/GenBank/DDBJ whole genome shotgun (WGS) entry which is preliminary data.</text>
</comment>
<reference evidence="3" key="1">
    <citation type="submission" date="2023-02" db="EMBL/GenBank/DDBJ databases">
        <title>Colletotrichum kahawae CIFC_Que2 genome sequencing and assembly.</title>
        <authorList>
            <person name="Baroncelli R."/>
        </authorList>
    </citation>
    <scope>NUCLEOTIDE SEQUENCE</scope>
    <source>
        <strain evidence="3">CIFC_Que2</strain>
    </source>
</reference>
<evidence type="ECO:0000256" key="2">
    <source>
        <dbReference type="SAM" id="SignalP"/>
    </source>
</evidence>
<feature type="signal peptide" evidence="2">
    <location>
        <begin position="1"/>
        <end position="15"/>
    </location>
</feature>
<gene>
    <name evidence="3" type="ORF">CKAH01_12734</name>
</gene>
<evidence type="ECO:0000313" key="3">
    <source>
        <dbReference type="EMBL" id="KAK2775778.1"/>
    </source>
</evidence>
<accession>A0AAD9YQ95</accession>
<feature type="compositionally biased region" description="Low complexity" evidence="1">
    <location>
        <begin position="604"/>
        <end position="618"/>
    </location>
</feature>
<dbReference type="AlphaFoldDB" id="A0AAD9YQ95"/>
<feature type="region of interest" description="Disordered" evidence="1">
    <location>
        <begin position="592"/>
        <end position="670"/>
    </location>
</feature>
<feature type="compositionally biased region" description="Basic residues" evidence="1">
    <location>
        <begin position="629"/>
        <end position="642"/>
    </location>
</feature>
<proteinExistence type="predicted"/>
<feature type="chain" id="PRO_5041993430" evidence="2">
    <location>
        <begin position="16"/>
        <end position="670"/>
    </location>
</feature>
<keyword evidence="2" id="KW-0732">Signal</keyword>
<dbReference type="Proteomes" id="UP001281614">
    <property type="component" value="Unassembled WGS sequence"/>
</dbReference>